<dbReference type="RefSeq" id="WP_106676575.1">
    <property type="nucleotide sequence ID" value="NZ_JACHWV010000006.1"/>
</dbReference>
<comment type="caution">
    <text evidence="1">The sequence shown here is derived from an EMBL/GenBank/DDBJ whole genome shotgun (WGS) entry which is preliminary data.</text>
</comment>
<dbReference type="OrthoDB" id="885042at2"/>
<dbReference type="Proteomes" id="UP000238430">
    <property type="component" value="Unassembled WGS sequence"/>
</dbReference>
<name>A0A2T1NLY1_9FLAO</name>
<dbReference type="AlphaFoldDB" id="A0A2T1NLY1"/>
<keyword evidence="2" id="KW-1185">Reference proteome</keyword>
<gene>
    <name evidence="1" type="ORF">C7H61_01660</name>
</gene>
<accession>A0A2T1NLY1</accession>
<proteinExistence type="predicted"/>
<organism evidence="1 2">
    <name type="scientific">Mesoflavibacter zeaxanthinifaciens subsp. sabulilitoris</name>
    <dbReference type="NCBI Taxonomy" id="1520893"/>
    <lineage>
        <taxon>Bacteria</taxon>
        <taxon>Pseudomonadati</taxon>
        <taxon>Bacteroidota</taxon>
        <taxon>Flavobacteriia</taxon>
        <taxon>Flavobacteriales</taxon>
        <taxon>Flavobacteriaceae</taxon>
        <taxon>Mesoflavibacter</taxon>
    </lineage>
</organism>
<reference evidence="1 2" key="1">
    <citation type="submission" date="2018-03" db="EMBL/GenBank/DDBJ databases">
        <title>Mesoflavibacter sp. HG37 and Mesoflavibacter sp. HG96 sp.nov., two marine bacteria isolated from seawater of Western Pacific Ocean.</title>
        <authorList>
            <person name="Cheng H."/>
            <person name="Wu Y.-H."/>
            <person name="Guo L.-L."/>
            <person name="Xu X.-W."/>
        </authorList>
    </citation>
    <scope>NUCLEOTIDE SEQUENCE [LARGE SCALE GENOMIC DNA]</scope>
    <source>
        <strain evidence="1 2">KCTC 42117</strain>
    </source>
</reference>
<evidence type="ECO:0000313" key="2">
    <source>
        <dbReference type="Proteomes" id="UP000238430"/>
    </source>
</evidence>
<sequence>MKFILTKIVILLALVAYPIQLEHTSDEKSVYICNGNYSKKYHYNKSCRGLSNCKSTISEVSLSKAKNKGRKICGWED</sequence>
<evidence type="ECO:0000313" key="1">
    <source>
        <dbReference type="EMBL" id="PSG93905.1"/>
    </source>
</evidence>
<dbReference type="EMBL" id="PXOT01000014">
    <property type="protein sequence ID" value="PSG93905.1"/>
    <property type="molecule type" value="Genomic_DNA"/>
</dbReference>
<protein>
    <submittedName>
        <fullName evidence="1">Uncharacterized protein</fullName>
    </submittedName>
</protein>